<evidence type="ECO:0000256" key="5">
    <source>
        <dbReference type="SAM" id="Coils"/>
    </source>
</evidence>
<feature type="chain" id="PRO_5018730012" evidence="7">
    <location>
        <begin position="24"/>
        <end position="849"/>
    </location>
</feature>
<dbReference type="SUPFAM" id="SSF57997">
    <property type="entry name" value="Tropomyosin"/>
    <property type="match status" value="1"/>
</dbReference>
<evidence type="ECO:0000256" key="4">
    <source>
        <dbReference type="ARBA" id="ARBA00023088"/>
    </source>
</evidence>
<gene>
    <name evidence="9" type="ORF">D8839_02540</name>
</gene>
<comment type="caution">
    <text evidence="9">The sequence shown here is derived from an EMBL/GenBank/DDBJ whole genome shotgun (WGS) entry which is preliminary data.</text>
</comment>
<dbReference type="EMBL" id="RJOE01000003">
    <property type="protein sequence ID" value="RSJ08833.1"/>
    <property type="molecule type" value="Genomic_DNA"/>
</dbReference>
<evidence type="ECO:0000256" key="3">
    <source>
        <dbReference type="ARBA" id="ARBA00022729"/>
    </source>
</evidence>
<organism evidence="9 10">
    <name type="scientific">Streptococcus mitis</name>
    <dbReference type="NCBI Taxonomy" id="28037"/>
    <lineage>
        <taxon>Bacteria</taxon>
        <taxon>Bacillati</taxon>
        <taxon>Bacillota</taxon>
        <taxon>Bacilli</taxon>
        <taxon>Lactobacillales</taxon>
        <taxon>Streptococcaceae</taxon>
        <taxon>Streptococcus</taxon>
        <taxon>Streptococcus mitis group</taxon>
    </lineage>
</organism>
<dbReference type="InterPro" id="IPR027607">
    <property type="entry name" value="Surf_Exclu_SEC10/PgrA"/>
</dbReference>
<evidence type="ECO:0000256" key="2">
    <source>
        <dbReference type="ARBA" id="ARBA00022525"/>
    </source>
</evidence>
<reference evidence="9 10" key="1">
    <citation type="submission" date="2018-11" db="EMBL/GenBank/DDBJ databases">
        <title>Species Designations Belie Phenotypic and Genotypic Heterogeneity in Oral Streptococci.</title>
        <authorList>
            <person name="Velsko I."/>
        </authorList>
    </citation>
    <scope>NUCLEOTIDE SEQUENCE [LARGE SCALE GENOMIC DNA]</scope>
    <source>
        <strain evidence="9 10">BCC36</strain>
    </source>
</reference>
<feature type="compositionally biased region" description="Low complexity" evidence="6">
    <location>
        <begin position="136"/>
        <end position="150"/>
    </location>
</feature>
<evidence type="ECO:0000256" key="1">
    <source>
        <dbReference type="ARBA" id="ARBA00022512"/>
    </source>
</evidence>
<evidence type="ECO:0000256" key="6">
    <source>
        <dbReference type="SAM" id="MobiDB-lite"/>
    </source>
</evidence>
<dbReference type="PROSITE" id="PS50847">
    <property type="entry name" value="GRAM_POS_ANCHORING"/>
    <property type="match status" value="1"/>
</dbReference>
<dbReference type="NCBIfam" id="TIGR04320">
    <property type="entry name" value="Surf_Exclu_PgrA"/>
    <property type="match status" value="1"/>
</dbReference>
<dbReference type="Proteomes" id="UP000274376">
    <property type="component" value="Unassembled WGS sequence"/>
</dbReference>
<keyword evidence="4" id="KW-0572">Peptidoglycan-anchor</keyword>
<feature type="compositionally biased region" description="Basic and acidic residues" evidence="6">
    <location>
        <begin position="70"/>
        <end position="94"/>
    </location>
</feature>
<dbReference type="InterPro" id="IPR019931">
    <property type="entry name" value="LPXTG_anchor"/>
</dbReference>
<evidence type="ECO:0000256" key="7">
    <source>
        <dbReference type="SAM" id="SignalP"/>
    </source>
</evidence>
<keyword evidence="5" id="KW-0175">Coiled coil</keyword>
<protein>
    <submittedName>
        <fullName evidence="9">Chromosome segregation protein</fullName>
    </submittedName>
</protein>
<feature type="coiled-coil region" evidence="5">
    <location>
        <begin position="542"/>
        <end position="583"/>
    </location>
</feature>
<feature type="region of interest" description="Disordered" evidence="6">
    <location>
        <begin position="25"/>
        <end position="105"/>
    </location>
</feature>
<sequence>MKKQTIIVGAAILAATTGTTVFAEEAEPTSVAQPTKATEAAPTAENATPIQKAEKEVAKTSKDVTNAETSAKETFDKETQAKSDHDKATDEVKAAQDAVNKTNEKLKNAEATLAKDKELTPKLEKELQSNKDEVTNTENEISNTENQLTTAKEKQKTEEAKIQPQVDALNEATSSKEVAQDKVNSIKQDLKTNQANEATLTKEINDLTSAKEAANQNVTKTKTALDNAKTADKTRANNIASQKTIVAQDQRNKDNAIATEKAKTAEKEKLANDLTSAKNALADNLEIPVTDAYISALKAYKQNDSTANSNAVEKIAKEILNSKEVKDAMKLLKESDTRTVDPTNLTTEQLKELNIRMSQFIEDVRTKFGTFSPTMVRVSEESVNLSKLIGETYKNAIRKYANTTNPTVWNAAEMGHLKSSESVGANLAKAGYNTTAAPVRMETLAYSLETNMTTMGELKAEVYNSMIRWLYDDELSDWGHALIQSGLIWDYKKTELQTFVVQDGSYVMIGATETSLKEQDSTLKTKEYEIPATDYSKTVTRVNSLDKLIETNKAELAQATKNVKSTSDKLDASTKELKRLEAIEIQTPKAQTAYDSAVAKQTQLANQLTEKNNNLTAVQNKSKELNIALPEAESDLTKATETYNKAKAEYDKVSADVERAKAEVKRIEAQLKALNAKLTEAKNKVTNTEKSIAENNKEIETLTNSIKELKEQLKDQKTILKEKVKVQKEKEEIYMKAKGVADVERAKINELKSKHEVAVTYLESLKSEKAREVQKQRKLEKYNRMFDKVLYGTNTTANQNSNHTLPVTNSSNESVLPNTGSIEQSFMTYSALISLATAGYALARKKKED</sequence>
<feature type="compositionally biased region" description="Low complexity" evidence="6">
    <location>
        <begin position="32"/>
        <end position="49"/>
    </location>
</feature>
<feature type="region of interest" description="Disordered" evidence="6">
    <location>
        <begin position="127"/>
        <end position="160"/>
    </location>
</feature>
<evidence type="ECO:0000259" key="8">
    <source>
        <dbReference type="PROSITE" id="PS50847"/>
    </source>
</evidence>
<dbReference type="Gene3D" id="1.20.120.330">
    <property type="entry name" value="Nucleotidyltransferases domain 2"/>
    <property type="match status" value="1"/>
</dbReference>
<feature type="domain" description="Gram-positive cocci surface proteins LPxTG" evidence="8">
    <location>
        <begin position="816"/>
        <end position="849"/>
    </location>
</feature>
<keyword evidence="3 7" id="KW-0732">Signal</keyword>
<dbReference type="Pfam" id="PF00746">
    <property type="entry name" value="Gram_pos_anchor"/>
    <property type="match status" value="1"/>
</dbReference>
<keyword evidence="1" id="KW-0134">Cell wall</keyword>
<keyword evidence="2" id="KW-0964">Secreted</keyword>
<proteinExistence type="predicted"/>
<dbReference type="RefSeq" id="WP_125424885.1">
    <property type="nucleotide sequence ID" value="NZ_RJNU01000001.1"/>
</dbReference>
<dbReference type="PANTHER" id="PTHR18937">
    <property type="entry name" value="STRUCTURAL MAINTENANCE OF CHROMOSOMES SMC FAMILY MEMBER"/>
    <property type="match status" value="1"/>
</dbReference>
<dbReference type="NCBIfam" id="TIGR01167">
    <property type="entry name" value="LPXTG_anchor"/>
    <property type="match status" value="1"/>
</dbReference>
<dbReference type="AlphaFoldDB" id="A0A3R9KGC3"/>
<accession>A0A3R9KGC3</accession>
<evidence type="ECO:0000313" key="9">
    <source>
        <dbReference type="EMBL" id="RSJ08833.1"/>
    </source>
</evidence>
<feature type="compositionally biased region" description="Basic and acidic residues" evidence="6">
    <location>
        <begin position="52"/>
        <end position="62"/>
    </location>
</feature>
<evidence type="ECO:0000313" key="10">
    <source>
        <dbReference type="Proteomes" id="UP000274376"/>
    </source>
</evidence>
<feature type="signal peptide" evidence="7">
    <location>
        <begin position="1"/>
        <end position="23"/>
    </location>
</feature>
<feature type="coiled-coil region" evidence="5">
    <location>
        <begin position="629"/>
        <end position="730"/>
    </location>
</feature>
<feature type="compositionally biased region" description="Basic and acidic residues" evidence="6">
    <location>
        <begin position="151"/>
        <end position="160"/>
    </location>
</feature>
<name>A0A3R9KGC3_STRMT</name>